<dbReference type="OrthoDB" id="6132182at2759"/>
<organism evidence="2">
    <name type="scientific">Lepeophtheirus salmonis</name>
    <name type="common">Salmon louse</name>
    <name type="synonym">Caligus salmonis</name>
    <dbReference type="NCBI Taxonomy" id="72036"/>
    <lineage>
        <taxon>Eukaryota</taxon>
        <taxon>Metazoa</taxon>
        <taxon>Ecdysozoa</taxon>
        <taxon>Arthropoda</taxon>
        <taxon>Crustacea</taxon>
        <taxon>Multicrustacea</taxon>
        <taxon>Hexanauplia</taxon>
        <taxon>Copepoda</taxon>
        <taxon>Siphonostomatoida</taxon>
        <taxon>Caligidae</taxon>
        <taxon>Lepeophtheirus</taxon>
    </lineage>
</organism>
<accession>A0A0K2URT8</accession>
<dbReference type="Gene3D" id="2.10.70.10">
    <property type="entry name" value="Complement Module, domain 1"/>
    <property type="match status" value="2"/>
</dbReference>
<proteinExistence type="predicted"/>
<protein>
    <submittedName>
        <fullName evidence="2">Putative LOC100635554 [Amphimedon queenslandica]</fullName>
    </submittedName>
</protein>
<sequence>MMKTFFLVTLFVSCSLTQKLIGNKCVLNGRTFVSDSTFDDGCNLCRCIDGIVSCTGSIKEDCIYHVSQTTESPKGSCEFDKEVKLNGEEFIASDDCNKCYCFDGEVSCEFSLDCLGNMIRRRSLNG</sequence>
<feature type="signal peptide" evidence="1">
    <location>
        <begin position="1"/>
        <end position="17"/>
    </location>
</feature>
<name>A0A0K2URT8_LEPSM</name>
<dbReference type="KEGG" id="lsm:121120887"/>
<evidence type="ECO:0000313" key="2">
    <source>
        <dbReference type="EMBL" id="CDW40979.1"/>
    </source>
</evidence>
<feature type="chain" id="PRO_5005488940" evidence="1">
    <location>
        <begin position="18"/>
        <end position="126"/>
    </location>
</feature>
<dbReference type="RefSeq" id="XP_040571720.1">
    <property type="nucleotide sequence ID" value="XM_040715786.2"/>
</dbReference>
<dbReference type="GeneID" id="121120887"/>
<dbReference type="EMBL" id="HACA01023618">
    <property type="protein sequence ID" value="CDW40979.1"/>
    <property type="molecule type" value="Transcribed_RNA"/>
</dbReference>
<reference evidence="2" key="1">
    <citation type="submission" date="2014-05" db="EMBL/GenBank/DDBJ databases">
        <authorList>
            <person name="Chronopoulou M."/>
        </authorList>
    </citation>
    <scope>NUCLEOTIDE SEQUENCE</scope>
    <source>
        <tissue evidence="2">Whole organism</tissue>
    </source>
</reference>
<dbReference type="AlphaFoldDB" id="A0A0K2URT8"/>
<dbReference type="SUPFAM" id="SSF57603">
    <property type="entry name" value="FnI-like domain"/>
    <property type="match status" value="2"/>
</dbReference>
<keyword evidence="1" id="KW-0732">Signal</keyword>
<evidence type="ECO:0000256" key="1">
    <source>
        <dbReference type="SAM" id="SignalP"/>
    </source>
</evidence>